<feature type="domain" description="Nuclease associated modular" evidence="1">
    <location>
        <begin position="121"/>
        <end position="150"/>
    </location>
</feature>
<protein>
    <recommendedName>
        <fullName evidence="1">Nuclease associated modular domain-containing protein</fullName>
    </recommendedName>
</protein>
<reference evidence="2" key="1">
    <citation type="submission" date="2014-09" db="EMBL/GenBank/DDBJ databases">
        <authorList>
            <person name="Magalhaes I.L.F."/>
            <person name="Oliveira U."/>
            <person name="Santos F.R."/>
            <person name="Vidigal T.H.D.A."/>
            <person name="Brescovit A.D."/>
            <person name="Santos A.J."/>
        </authorList>
    </citation>
    <scope>NUCLEOTIDE SEQUENCE</scope>
    <source>
        <tissue evidence="2">Shoot tissue taken approximately 20 cm above the soil surface</tissue>
    </source>
</reference>
<sequence>MNFEYGASSSSRITFSYYKFCALLEPTLLQKRFRERSQLFRYREFILPQSSLKELASEQLANEMDEQWAHHSSFSVSFSSAHPSIKMRGVNKKVQDNQPHQPQNLQDDAYLTGLSKKEIERRQKIGAANKGKVPWTKGRKWSEEHKKLIRQRTAEALRDPKVMSC</sequence>
<dbReference type="PANTHER" id="PTHR34199">
    <property type="entry name" value="NUMOD3 MOTIF FAMILY PROTEIN, EXPRESSED"/>
    <property type="match status" value="1"/>
</dbReference>
<dbReference type="Pfam" id="PF07460">
    <property type="entry name" value="NUMOD3"/>
    <property type="match status" value="1"/>
</dbReference>
<organism evidence="2">
    <name type="scientific">Arundo donax</name>
    <name type="common">Giant reed</name>
    <name type="synonym">Donax arundinaceus</name>
    <dbReference type="NCBI Taxonomy" id="35708"/>
    <lineage>
        <taxon>Eukaryota</taxon>
        <taxon>Viridiplantae</taxon>
        <taxon>Streptophyta</taxon>
        <taxon>Embryophyta</taxon>
        <taxon>Tracheophyta</taxon>
        <taxon>Spermatophyta</taxon>
        <taxon>Magnoliopsida</taxon>
        <taxon>Liliopsida</taxon>
        <taxon>Poales</taxon>
        <taxon>Poaceae</taxon>
        <taxon>PACMAD clade</taxon>
        <taxon>Arundinoideae</taxon>
        <taxon>Arundineae</taxon>
        <taxon>Arundo</taxon>
    </lineage>
</organism>
<dbReference type="InterPro" id="IPR003611">
    <property type="entry name" value="NUMOD3"/>
</dbReference>
<reference evidence="2" key="2">
    <citation type="journal article" date="2015" name="Data Brief">
        <title>Shoot transcriptome of the giant reed, Arundo donax.</title>
        <authorList>
            <person name="Barrero R.A."/>
            <person name="Guerrero F.D."/>
            <person name="Moolhuijzen P."/>
            <person name="Goolsby J.A."/>
            <person name="Tidwell J."/>
            <person name="Bellgard S.E."/>
            <person name="Bellgard M.I."/>
        </authorList>
    </citation>
    <scope>NUCLEOTIDE SEQUENCE</scope>
    <source>
        <tissue evidence="2">Shoot tissue taken approximately 20 cm above the soil surface</tissue>
    </source>
</reference>
<dbReference type="AlphaFoldDB" id="A0A0A9CHG4"/>
<evidence type="ECO:0000313" key="2">
    <source>
        <dbReference type="EMBL" id="JAD75729.1"/>
    </source>
</evidence>
<accession>A0A0A9CHG4</accession>
<evidence type="ECO:0000259" key="1">
    <source>
        <dbReference type="Pfam" id="PF07460"/>
    </source>
</evidence>
<dbReference type="PANTHER" id="PTHR34199:SF1">
    <property type="entry name" value="HISTONE-LYSINE N-METHYLTRANSFERASE, H3 LYSINE-79 SPECIFIC-LIKE PROTEIN"/>
    <property type="match status" value="1"/>
</dbReference>
<proteinExistence type="predicted"/>
<dbReference type="EMBL" id="GBRH01222166">
    <property type="protein sequence ID" value="JAD75729.1"/>
    <property type="molecule type" value="Transcribed_RNA"/>
</dbReference>
<name>A0A0A9CHG4_ARUDO</name>
<dbReference type="GO" id="GO:0003677">
    <property type="term" value="F:DNA binding"/>
    <property type="evidence" value="ECO:0007669"/>
    <property type="project" value="InterPro"/>
</dbReference>